<dbReference type="EMBL" id="ML742023">
    <property type="protein sequence ID" value="KAE8155335.1"/>
    <property type="molecule type" value="Genomic_DNA"/>
</dbReference>
<protein>
    <recommendedName>
        <fullName evidence="3">Fucose-specific lectin</fullName>
    </recommendedName>
</protein>
<keyword evidence="2" id="KW-1185">Reference proteome</keyword>
<sequence length="317" mass="35911">MAPLSATALAPVNTGSGLLLYFQSRDNKIFEVASQDGSSWNLRQEPIVEDCRSWGSPITAYYNRQDADYDDQETVHLLYVNSDNKLIELYRLVNPEQQVKKEEEWTPIPSEVINTHEPTETSHLCSGSVLGSPVIHRVKDQFVYYESQSGSNLNFTELWRNPKSPWYIQTVLPGQEDQEPGTDLTCIIKSAHLRLFVQDHAKNIRMWENIRGWEDKGVQVDQKEVSAQACFAAASVGPSGSDDEHLVFSSSGTPAQIKHFFDDQVSETGVEFWEGTRLGLVNSGDQIILFYMDVHDYKLKTRVYEQGSWKKGVTVVE</sequence>
<dbReference type="SUPFAM" id="SSF89372">
    <property type="entry name" value="Fucose-specific lectin"/>
    <property type="match status" value="1"/>
</dbReference>
<reference evidence="1 2" key="1">
    <citation type="submission" date="2019-04" db="EMBL/GenBank/DDBJ databases">
        <title>Friends and foes A comparative genomics study of 23 Aspergillus species from section Flavi.</title>
        <authorList>
            <consortium name="DOE Joint Genome Institute"/>
            <person name="Kjaerbolling I."/>
            <person name="Vesth T."/>
            <person name="Frisvad J.C."/>
            <person name="Nybo J.L."/>
            <person name="Theobald S."/>
            <person name="Kildgaard S."/>
            <person name="Isbrandt T."/>
            <person name="Kuo A."/>
            <person name="Sato A."/>
            <person name="Lyhne E.K."/>
            <person name="Kogle M.E."/>
            <person name="Wiebenga A."/>
            <person name="Kun R.S."/>
            <person name="Lubbers R.J."/>
            <person name="Makela M.R."/>
            <person name="Barry K."/>
            <person name="Chovatia M."/>
            <person name="Clum A."/>
            <person name="Daum C."/>
            <person name="Haridas S."/>
            <person name="He G."/>
            <person name="LaButti K."/>
            <person name="Lipzen A."/>
            <person name="Mondo S."/>
            <person name="Riley R."/>
            <person name="Salamov A."/>
            <person name="Simmons B.A."/>
            <person name="Magnuson J.K."/>
            <person name="Henrissat B."/>
            <person name="Mortensen U.H."/>
            <person name="Larsen T.O."/>
            <person name="Devries R.P."/>
            <person name="Grigoriev I.V."/>
            <person name="Machida M."/>
            <person name="Baker S.E."/>
            <person name="Andersen M.R."/>
        </authorList>
    </citation>
    <scope>NUCLEOTIDE SEQUENCE [LARGE SCALE GENOMIC DNA]</scope>
    <source>
        <strain evidence="1 2">IBT 18842</strain>
    </source>
</reference>
<dbReference type="OrthoDB" id="3446576at2759"/>
<evidence type="ECO:0000313" key="1">
    <source>
        <dbReference type="EMBL" id="KAE8155335.1"/>
    </source>
</evidence>
<dbReference type="Proteomes" id="UP000325780">
    <property type="component" value="Unassembled WGS sequence"/>
</dbReference>
<evidence type="ECO:0000313" key="2">
    <source>
        <dbReference type="Proteomes" id="UP000325780"/>
    </source>
</evidence>
<evidence type="ECO:0008006" key="3">
    <source>
        <dbReference type="Google" id="ProtNLM"/>
    </source>
</evidence>
<name>A0A5N6U9P6_ASPAV</name>
<proteinExistence type="predicted"/>
<gene>
    <name evidence="1" type="ORF">BDV25DRAFT_135084</name>
</gene>
<organism evidence="1 2">
    <name type="scientific">Aspergillus avenaceus</name>
    <dbReference type="NCBI Taxonomy" id="36643"/>
    <lineage>
        <taxon>Eukaryota</taxon>
        <taxon>Fungi</taxon>
        <taxon>Dikarya</taxon>
        <taxon>Ascomycota</taxon>
        <taxon>Pezizomycotina</taxon>
        <taxon>Eurotiomycetes</taxon>
        <taxon>Eurotiomycetidae</taxon>
        <taxon>Eurotiales</taxon>
        <taxon>Aspergillaceae</taxon>
        <taxon>Aspergillus</taxon>
        <taxon>Aspergillus subgen. Circumdati</taxon>
    </lineage>
</organism>
<dbReference type="AlphaFoldDB" id="A0A5N6U9P6"/>
<accession>A0A5N6U9P6</accession>
<dbReference type="Gene3D" id="2.120.10.70">
    <property type="entry name" value="Fucose-specific lectin"/>
    <property type="match status" value="1"/>
</dbReference>